<gene>
    <name evidence="2" type="ORF">OLMES_4320</name>
</gene>
<evidence type="ECO:0000259" key="1">
    <source>
        <dbReference type="Pfam" id="PF05076"/>
    </source>
</evidence>
<evidence type="ECO:0000313" key="2">
    <source>
        <dbReference type="EMBL" id="ARU58328.1"/>
    </source>
</evidence>
<dbReference type="RefSeq" id="WP_087463122.1">
    <property type="nucleotide sequence ID" value="NZ_CP021425.1"/>
</dbReference>
<feature type="domain" description="Suppressor of fused-like" evidence="1">
    <location>
        <begin position="47"/>
        <end position="214"/>
    </location>
</feature>
<dbReference type="OrthoDB" id="9023549at2"/>
<dbReference type="AlphaFoldDB" id="A0A1Y0ICR9"/>
<name>A0A1Y0ICR9_9GAMM</name>
<reference evidence="2 3" key="1">
    <citation type="submission" date="2017-05" db="EMBL/GenBank/DDBJ databases">
        <title>Genomic insights into alkan degradation activity of Oleiphilus messinensis.</title>
        <authorList>
            <person name="Kozyavkin S.A."/>
            <person name="Slesarev A.I."/>
            <person name="Golyshin P.N."/>
            <person name="Korzhenkov A."/>
            <person name="Golyshina O.N."/>
            <person name="Toshchakov S.V."/>
        </authorList>
    </citation>
    <scope>NUCLEOTIDE SEQUENCE [LARGE SCALE GENOMIC DNA]</scope>
    <source>
        <strain evidence="2 3">ME102</strain>
    </source>
</reference>
<dbReference type="EMBL" id="CP021425">
    <property type="protein sequence ID" value="ARU58328.1"/>
    <property type="molecule type" value="Genomic_DNA"/>
</dbReference>
<dbReference type="PANTHER" id="PTHR10928:SF2">
    <property type="entry name" value="SUPPRESSOR OF FUSED HOMOLOG"/>
    <property type="match status" value="1"/>
</dbReference>
<proteinExistence type="predicted"/>
<dbReference type="InterPro" id="IPR020941">
    <property type="entry name" value="SUFU-like_domain"/>
</dbReference>
<protein>
    <submittedName>
        <fullName evidence="2">SUFU family protein</fullName>
    </submittedName>
</protein>
<dbReference type="PANTHER" id="PTHR10928">
    <property type="entry name" value="SUPPRESSOR OF FUSED"/>
    <property type="match status" value="1"/>
</dbReference>
<dbReference type="SUPFAM" id="SSF103359">
    <property type="entry name" value="Suppressor of Fused, N-terminal domain"/>
    <property type="match status" value="1"/>
</dbReference>
<dbReference type="Pfam" id="PF05076">
    <property type="entry name" value="SUFU"/>
    <property type="match status" value="1"/>
</dbReference>
<accession>A0A1Y0ICR9</accession>
<evidence type="ECO:0000313" key="3">
    <source>
        <dbReference type="Proteomes" id="UP000196027"/>
    </source>
</evidence>
<organism evidence="2 3">
    <name type="scientific">Oleiphilus messinensis</name>
    <dbReference type="NCBI Taxonomy" id="141451"/>
    <lineage>
        <taxon>Bacteria</taxon>
        <taxon>Pseudomonadati</taxon>
        <taxon>Pseudomonadota</taxon>
        <taxon>Gammaproteobacteria</taxon>
        <taxon>Oceanospirillales</taxon>
        <taxon>Oleiphilaceae</taxon>
        <taxon>Oleiphilus</taxon>
    </lineage>
</organism>
<dbReference type="GO" id="GO:0005737">
    <property type="term" value="C:cytoplasm"/>
    <property type="evidence" value="ECO:0007669"/>
    <property type="project" value="TreeGrafter"/>
</dbReference>
<dbReference type="InterPro" id="IPR037181">
    <property type="entry name" value="SUFU_N"/>
</dbReference>
<sequence>MNLEEYKEKFTEDDAPGWLAIDEVVEKLYPDQKPKHWAATPHYAVGGSDPIDGISFYEVERNGERYYHFVTYGFSNLYYDEESVGEDFSKFGFELTFRLKPFHLDEDGPTWVFHLIQNIARYVFKSGKWFEPGHYMPANGPIRLKSDTKITGIAFALDPELGEIDTPHGHLQFLQMYGITDAELSALKESGSTAEALLENAKQINPLLLTDLERIS</sequence>
<dbReference type="KEGG" id="ome:OLMES_4320"/>
<dbReference type="InterPro" id="IPR007768">
    <property type="entry name" value="Suppressor_of_fused"/>
</dbReference>
<dbReference type="Proteomes" id="UP000196027">
    <property type="component" value="Chromosome"/>
</dbReference>
<keyword evidence="3" id="KW-1185">Reference proteome</keyword>